<dbReference type="SFLD" id="SFLDG01212">
    <property type="entry name" value="Phytoene_synthase_like"/>
    <property type="match status" value="1"/>
</dbReference>
<comment type="caution">
    <text evidence="3">The sequence shown here is derived from an EMBL/GenBank/DDBJ whole genome shotgun (WGS) entry which is preliminary data.</text>
</comment>
<gene>
    <name evidence="3" type="ORF">GCM10023352_16720</name>
</gene>
<dbReference type="InterPro" id="IPR002060">
    <property type="entry name" value="Squ/phyt_synthse"/>
</dbReference>
<dbReference type="EMBL" id="BAABKP010000003">
    <property type="protein sequence ID" value="GAA4797745.1"/>
    <property type="molecule type" value="Genomic_DNA"/>
</dbReference>
<evidence type="ECO:0000256" key="1">
    <source>
        <dbReference type="ARBA" id="ARBA00004684"/>
    </source>
</evidence>
<dbReference type="InterPro" id="IPR019845">
    <property type="entry name" value="Squalene/phytoene_synthase_CS"/>
</dbReference>
<evidence type="ECO:0000313" key="3">
    <source>
        <dbReference type="EMBL" id="GAA4797745.1"/>
    </source>
</evidence>
<dbReference type="SUPFAM" id="SSF48576">
    <property type="entry name" value="Terpenoid synthases"/>
    <property type="match status" value="1"/>
</dbReference>
<dbReference type="PROSITE" id="PS01045">
    <property type="entry name" value="SQUALEN_PHYTOEN_SYN_2"/>
    <property type="match status" value="1"/>
</dbReference>
<dbReference type="Pfam" id="PF00494">
    <property type="entry name" value="SQS_PSY"/>
    <property type="match status" value="1"/>
</dbReference>
<evidence type="ECO:0000313" key="4">
    <source>
        <dbReference type="Proteomes" id="UP001500187"/>
    </source>
</evidence>
<dbReference type="SFLD" id="SFLDG01018">
    <property type="entry name" value="Squalene/Phytoene_Synthase_Lik"/>
    <property type="match status" value="1"/>
</dbReference>
<keyword evidence="4" id="KW-1185">Reference proteome</keyword>
<accession>A0ABP9BPH5</accession>
<proteinExistence type="predicted"/>
<protein>
    <submittedName>
        <fullName evidence="3">Phytoene/squalene synthase family protein</fullName>
    </submittedName>
</protein>
<dbReference type="SFLD" id="SFLDS00005">
    <property type="entry name" value="Isoprenoid_Synthase_Type_I"/>
    <property type="match status" value="1"/>
</dbReference>
<reference evidence="4" key="1">
    <citation type="journal article" date="2019" name="Int. J. Syst. Evol. Microbiol.">
        <title>The Global Catalogue of Microorganisms (GCM) 10K type strain sequencing project: providing services to taxonomists for standard genome sequencing and annotation.</title>
        <authorList>
            <consortium name="The Broad Institute Genomics Platform"/>
            <consortium name="The Broad Institute Genome Sequencing Center for Infectious Disease"/>
            <person name="Wu L."/>
            <person name="Ma J."/>
        </authorList>
    </citation>
    <scope>NUCLEOTIDE SEQUENCE [LARGE SCALE GENOMIC DNA]</scope>
    <source>
        <strain evidence="4">JCM 18541</strain>
    </source>
</reference>
<dbReference type="PANTHER" id="PTHR31480">
    <property type="entry name" value="BIFUNCTIONAL LYCOPENE CYCLASE/PHYTOENE SYNTHASE"/>
    <property type="match status" value="1"/>
</dbReference>
<dbReference type="Proteomes" id="UP001500187">
    <property type="component" value="Unassembled WGS sequence"/>
</dbReference>
<organism evidence="3 4">
    <name type="scientific">Rothia endophytica</name>
    <dbReference type="NCBI Taxonomy" id="1324766"/>
    <lineage>
        <taxon>Bacteria</taxon>
        <taxon>Bacillati</taxon>
        <taxon>Actinomycetota</taxon>
        <taxon>Actinomycetes</taxon>
        <taxon>Micrococcales</taxon>
        <taxon>Micrococcaceae</taxon>
        <taxon>Rothia</taxon>
    </lineage>
</organism>
<name>A0ABP9BPH5_9MICC</name>
<comment type="pathway">
    <text evidence="1">Carotenoid biosynthesis; phytoene biosynthesis.</text>
</comment>
<dbReference type="InterPro" id="IPR008949">
    <property type="entry name" value="Isoprenoid_synthase_dom_sf"/>
</dbReference>
<sequence length="272" mass="30280">MIGVYSSSFRLASLIYPSAMRTSIACIYALVRVADEIVDGTAADAGLTVSQQRQALDVLEREVEFALSTGFSSNLVVHAFAREARACGITADLTRPFFESMRVDLDEVNFDTDEQYQRYIYGSAEVIGLMCLCIFLKDNPCPPLQRQELEGAARALGAAFQKINFLRDYADDSTRLGRNYFPHVEGKLNEDSLGVIIADIEHDLAHARSGIDALPRRARYAVRSATALYKHLLEQLQAASVRDIEHRRFSLSTPTKLRLIGKELMPLSKATL</sequence>
<dbReference type="InterPro" id="IPR044843">
    <property type="entry name" value="Trans_IPPS_bact-type"/>
</dbReference>
<evidence type="ECO:0000256" key="2">
    <source>
        <dbReference type="ARBA" id="ARBA00022679"/>
    </source>
</evidence>
<dbReference type="Gene3D" id="1.10.600.10">
    <property type="entry name" value="Farnesyl Diphosphate Synthase"/>
    <property type="match status" value="1"/>
</dbReference>
<keyword evidence="2" id="KW-0808">Transferase</keyword>